<sequence length="145" mass="16379">MELNIFIICIQVIFTISSASSADFKLFSSSPIGPYHMVFKQVYICNPEHHYKIRTNWHLSHGDNKTMLIGNTTLEVPFDDNLSLEMKMAYKDSSGSWRENAFMHTALNACTSIKLLLGSVWTTFVNGLGSQNTNCPILPVKKINF</sequence>
<dbReference type="AlphaFoldDB" id="A0A2S2NV99"/>
<evidence type="ECO:0000313" key="2">
    <source>
        <dbReference type="EMBL" id="MBY21141.1"/>
    </source>
</evidence>
<name>A0A2S2NV99_SCHGA</name>
<accession>A0A2S2NV99</accession>
<reference evidence="2" key="1">
    <citation type="submission" date="2018-04" db="EMBL/GenBank/DDBJ databases">
        <title>Transcriptome of Schizaphis graminum biotype I.</title>
        <authorList>
            <person name="Scully E.D."/>
            <person name="Geib S.M."/>
            <person name="Palmer N.A."/>
            <person name="Koch K."/>
            <person name="Bradshaw J."/>
            <person name="Heng-Moss T."/>
            <person name="Sarath G."/>
        </authorList>
    </citation>
    <scope>NUCLEOTIDE SEQUENCE</scope>
</reference>
<proteinExistence type="predicted"/>
<evidence type="ECO:0000256" key="1">
    <source>
        <dbReference type="SAM" id="SignalP"/>
    </source>
</evidence>
<organism evidence="2">
    <name type="scientific">Schizaphis graminum</name>
    <name type="common">Green bug aphid</name>
    <dbReference type="NCBI Taxonomy" id="13262"/>
    <lineage>
        <taxon>Eukaryota</taxon>
        <taxon>Metazoa</taxon>
        <taxon>Ecdysozoa</taxon>
        <taxon>Arthropoda</taxon>
        <taxon>Hexapoda</taxon>
        <taxon>Insecta</taxon>
        <taxon>Pterygota</taxon>
        <taxon>Neoptera</taxon>
        <taxon>Paraneoptera</taxon>
        <taxon>Hemiptera</taxon>
        <taxon>Sternorrhyncha</taxon>
        <taxon>Aphidomorpha</taxon>
        <taxon>Aphidoidea</taxon>
        <taxon>Aphididae</taxon>
        <taxon>Aphidini</taxon>
        <taxon>Schizaphis</taxon>
    </lineage>
</organism>
<protein>
    <submittedName>
        <fullName evidence="2">Uncharacterized protein</fullName>
    </submittedName>
</protein>
<feature type="chain" id="PRO_5015628180" evidence="1">
    <location>
        <begin position="22"/>
        <end position="145"/>
    </location>
</feature>
<dbReference type="EMBL" id="GGMR01008522">
    <property type="protein sequence ID" value="MBY21141.1"/>
    <property type="molecule type" value="Transcribed_RNA"/>
</dbReference>
<gene>
    <name evidence="2" type="ORF">g.111899</name>
</gene>
<feature type="signal peptide" evidence="1">
    <location>
        <begin position="1"/>
        <end position="21"/>
    </location>
</feature>
<keyword evidence="1" id="KW-0732">Signal</keyword>